<evidence type="ECO:0000259" key="1">
    <source>
        <dbReference type="Pfam" id="PF03486"/>
    </source>
</evidence>
<gene>
    <name evidence="2" type="ORF">DCS45_14690</name>
</gene>
<dbReference type="Pfam" id="PF03486">
    <property type="entry name" value="HI0933_like"/>
    <property type="match status" value="1"/>
</dbReference>
<evidence type="ECO:0000313" key="3">
    <source>
        <dbReference type="Proteomes" id="UP000264719"/>
    </source>
</evidence>
<dbReference type="EMBL" id="DMVW01000136">
    <property type="protein sequence ID" value="HAR53106.1"/>
    <property type="molecule type" value="Genomic_DNA"/>
</dbReference>
<dbReference type="Gene3D" id="1.10.8.260">
    <property type="entry name" value="HI0933 insert domain-like"/>
    <property type="match status" value="1"/>
</dbReference>
<dbReference type="InterPro" id="IPR036188">
    <property type="entry name" value="FAD/NAD-bd_sf"/>
</dbReference>
<proteinExistence type="predicted"/>
<accession>A0A348WEZ4</accession>
<dbReference type="AlphaFoldDB" id="A0A348WEZ4"/>
<comment type="caution">
    <text evidence="2">The sequence shown here is derived from an EMBL/GenBank/DDBJ whole genome shotgun (WGS) entry which is preliminary data.</text>
</comment>
<feature type="non-terminal residue" evidence="2">
    <location>
        <position position="1"/>
    </location>
</feature>
<dbReference type="Gene3D" id="3.50.50.60">
    <property type="entry name" value="FAD/NAD(P)-binding domain"/>
    <property type="match status" value="1"/>
</dbReference>
<dbReference type="Proteomes" id="UP000264719">
    <property type="component" value="Unassembled WGS sequence"/>
</dbReference>
<organism evidence="2 3">
    <name type="scientific">Roseovarius nubinhibens</name>
    <dbReference type="NCBI Taxonomy" id="314263"/>
    <lineage>
        <taxon>Bacteria</taxon>
        <taxon>Pseudomonadati</taxon>
        <taxon>Pseudomonadota</taxon>
        <taxon>Alphaproteobacteria</taxon>
        <taxon>Rhodobacterales</taxon>
        <taxon>Roseobacteraceae</taxon>
        <taxon>Roseovarius</taxon>
    </lineage>
</organism>
<evidence type="ECO:0000313" key="2">
    <source>
        <dbReference type="EMBL" id="HAR53106.1"/>
    </source>
</evidence>
<protein>
    <submittedName>
        <fullName evidence="2">Aminoacetone oxidase family FAD-binding enzyme</fullName>
    </submittedName>
</protein>
<dbReference type="InterPro" id="IPR057661">
    <property type="entry name" value="RsdA/BaiN/AoA(So)_Rossmann"/>
</dbReference>
<dbReference type="Gene3D" id="2.40.30.10">
    <property type="entry name" value="Translation factors"/>
    <property type="match status" value="1"/>
</dbReference>
<dbReference type="SUPFAM" id="SSF51905">
    <property type="entry name" value="FAD/NAD(P)-binding domain"/>
    <property type="match status" value="1"/>
</dbReference>
<name>A0A348WEZ4_9RHOB</name>
<feature type="domain" description="RsdA/BaiN/AoA(So)-like Rossmann fold-like" evidence="1">
    <location>
        <begin position="39"/>
        <end position="106"/>
    </location>
</feature>
<sequence>QSLANHLRRTLRLDPVKQALLMEFARPLPADLAPRVKALTISHDGPRPMDEAISTAGGLRFDALDEGLMLRDRPGTFAAGEMLDWEAPTGGYLLTGCLATGRWSGDAAARYLAG</sequence>
<reference evidence="2 3" key="1">
    <citation type="journal article" date="2018" name="Nat. Biotechnol.">
        <title>A standardized bacterial taxonomy based on genome phylogeny substantially revises the tree of life.</title>
        <authorList>
            <person name="Parks D.H."/>
            <person name="Chuvochina M."/>
            <person name="Waite D.W."/>
            <person name="Rinke C."/>
            <person name="Skarshewski A."/>
            <person name="Chaumeil P.A."/>
            <person name="Hugenholtz P."/>
        </authorList>
    </citation>
    <scope>NUCLEOTIDE SEQUENCE [LARGE SCALE GENOMIC DNA]</scope>
    <source>
        <strain evidence="2">UBA9169</strain>
    </source>
</reference>
<dbReference type="InterPro" id="IPR023166">
    <property type="entry name" value="BaiN-like_dom_sf"/>
</dbReference>